<evidence type="ECO:0000259" key="1">
    <source>
        <dbReference type="Pfam" id="PF12728"/>
    </source>
</evidence>
<gene>
    <name evidence="2" type="ORF">GCM10009710_36780</name>
</gene>
<dbReference type="RefSeq" id="WP_425545845.1">
    <property type="nucleotide sequence ID" value="NZ_BAAAME010000013.1"/>
</dbReference>
<dbReference type="SUPFAM" id="SSF46955">
    <property type="entry name" value="Putative DNA-binding domain"/>
    <property type="match status" value="1"/>
</dbReference>
<protein>
    <recommendedName>
        <fullName evidence="1">Helix-turn-helix domain-containing protein</fullName>
    </recommendedName>
</protein>
<name>A0ABN2KE31_9ACTN</name>
<evidence type="ECO:0000313" key="2">
    <source>
        <dbReference type="EMBL" id="GAA1753954.1"/>
    </source>
</evidence>
<dbReference type="Pfam" id="PF12728">
    <property type="entry name" value="HTH_17"/>
    <property type="match status" value="1"/>
</dbReference>
<dbReference type="InterPro" id="IPR009061">
    <property type="entry name" value="DNA-bd_dom_put_sf"/>
</dbReference>
<dbReference type="InterPro" id="IPR041657">
    <property type="entry name" value="HTH_17"/>
</dbReference>
<dbReference type="Proteomes" id="UP001501057">
    <property type="component" value="Unassembled WGS sequence"/>
</dbReference>
<evidence type="ECO:0000313" key="3">
    <source>
        <dbReference type="Proteomes" id="UP001501057"/>
    </source>
</evidence>
<proteinExistence type="predicted"/>
<comment type="caution">
    <text evidence="2">The sequence shown here is derived from an EMBL/GenBank/DDBJ whole genome shotgun (WGS) entry which is preliminary data.</text>
</comment>
<reference evidence="2 3" key="1">
    <citation type="journal article" date="2019" name="Int. J. Syst. Evol. Microbiol.">
        <title>The Global Catalogue of Microorganisms (GCM) 10K type strain sequencing project: providing services to taxonomists for standard genome sequencing and annotation.</title>
        <authorList>
            <consortium name="The Broad Institute Genomics Platform"/>
            <consortium name="The Broad Institute Genome Sequencing Center for Infectious Disease"/>
            <person name="Wu L."/>
            <person name="Ma J."/>
        </authorList>
    </citation>
    <scope>NUCLEOTIDE SEQUENCE [LARGE SCALE GENOMIC DNA]</scope>
    <source>
        <strain evidence="2 3">JCM 13518</strain>
    </source>
</reference>
<organism evidence="2 3">
    <name type="scientific">Aeromicrobium alkaliterrae</name>
    <dbReference type="NCBI Taxonomy" id="302168"/>
    <lineage>
        <taxon>Bacteria</taxon>
        <taxon>Bacillati</taxon>
        <taxon>Actinomycetota</taxon>
        <taxon>Actinomycetes</taxon>
        <taxon>Propionibacteriales</taxon>
        <taxon>Nocardioidaceae</taxon>
        <taxon>Aeromicrobium</taxon>
    </lineage>
</organism>
<accession>A0ABN2KE31</accession>
<dbReference type="EMBL" id="BAAAME010000013">
    <property type="protein sequence ID" value="GAA1753954.1"/>
    <property type="molecule type" value="Genomic_DNA"/>
</dbReference>
<feature type="domain" description="Helix-turn-helix" evidence="1">
    <location>
        <begin position="9"/>
        <end position="59"/>
    </location>
</feature>
<sequence length="66" mass="7388">MTAPMIEQLLSPGYLAEHLGVSEGQLAQMRYLGTGPTYVKVGTRVRYALADVEEWLQGHRRTRTSP</sequence>
<keyword evidence="3" id="KW-1185">Reference proteome</keyword>